<dbReference type="FunFam" id="3.40.50.300:FF:000016">
    <property type="entry name" value="Oligopeptide ABC transporter ATP-binding component"/>
    <property type="match status" value="1"/>
</dbReference>
<dbReference type="STRING" id="1090615.SAMN04515671_2168"/>
<dbReference type="InterPro" id="IPR013563">
    <property type="entry name" value="Oligopep_ABC_C"/>
</dbReference>
<evidence type="ECO:0000256" key="4">
    <source>
        <dbReference type="ARBA" id="ARBA00022840"/>
    </source>
</evidence>
<dbReference type="PANTHER" id="PTHR43776:SF7">
    <property type="entry name" value="D,D-DIPEPTIDE TRANSPORT ATP-BINDING PROTEIN DDPF-RELATED"/>
    <property type="match status" value="1"/>
</dbReference>
<dbReference type="RefSeq" id="WP_090475955.1">
    <property type="nucleotide sequence ID" value="NZ_LT629710.1"/>
</dbReference>
<dbReference type="GO" id="GO:0055085">
    <property type="term" value="P:transmembrane transport"/>
    <property type="evidence" value="ECO:0007669"/>
    <property type="project" value="UniProtKB-ARBA"/>
</dbReference>
<proteinExistence type="inferred from homology"/>
<sequence length="445" mass="47660">MKPDLSKSETGHETPILSLTDLSVHFALRGSALGRLIGRSSGSVKALDGVSLDVKPGEVVGLVGESGSGKSTLGRAVLGLAPVTAGSIKYRGREISRLAEKAMRPLRAKLQMIFQDPHAALNPSMTIEQAVSDALRIHGVPAGERRAQVASALERVGLAPVERFAPKYPSELSGGQKQRAVIARAIALGPEVLVADEPISMLDMSVRAKILSLMNDLRADLGISFIYITHDLASARFFCDRVAIMYLGKIVEIGTAQEIFANPRHPYTQALLKAIPDVSVVGGPPAELPRGEIPDAARPPQGCPFHPRCPRAFAACGWEARDLKVVLEERWTTVDLEVYQRESELFPDLGALQTVDRVALLRTPRSAEVIAVLESIRRENPAEPFFTGLIEMNQVPGGVQLEFVDSVRPVLLPIVEAGSSTSVACHLYSDVVDLTGTGGVTAPVG</sequence>
<dbReference type="InterPro" id="IPR003593">
    <property type="entry name" value="AAA+_ATPase"/>
</dbReference>
<evidence type="ECO:0000256" key="2">
    <source>
        <dbReference type="ARBA" id="ARBA00022448"/>
    </source>
</evidence>
<dbReference type="PANTHER" id="PTHR43776">
    <property type="entry name" value="TRANSPORT ATP-BINDING PROTEIN"/>
    <property type="match status" value="1"/>
</dbReference>
<evidence type="ECO:0000259" key="5">
    <source>
        <dbReference type="PROSITE" id="PS50893"/>
    </source>
</evidence>
<dbReference type="GO" id="GO:0016887">
    <property type="term" value="F:ATP hydrolysis activity"/>
    <property type="evidence" value="ECO:0007669"/>
    <property type="project" value="InterPro"/>
</dbReference>
<dbReference type="SUPFAM" id="SSF52540">
    <property type="entry name" value="P-loop containing nucleoside triphosphate hydrolases"/>
    <property type="match status" value="1"/>
</dbReference>
<dbReference type="InterPro" id="IPR003439">
    <property type="entry name" value="ABC_transporter-like_ATP-bd"/>
</dbReference>
<dbReference type="CDD" id="cd03257">
    <property type="entry name" value="ABC_NikE_OppD_transporters"/>
    <property type="match status" value="1"/>
</dbReference>
<dbReference type="OrthoDB" id="9784450at2"/>
<dbReference type="PROSITE" id="PS50893">
    <property type="entry name" value="ABC_TRANSPORTER_2"/>
    <property type="match status" value="1"/>
</dbReference>
<evidence type="ECO:0000313" key="6">
    <source>
        <dbReference type="EMBL" id="SDO86646.1"/>
    </source>
</evidence>
<evidence type="ECO:0000256" key="1">
    <source>
        <dbReference type="ARBA" id="ARBA00005417"/>
    </source>
</evidence>
<dbReference type="PROSITE" id="PS00211">
    <property type="entry name" value="ABC_TRANSPORTER_1"/>
    <property type="match status" value="1"/>
</dbReference>
<gene>
    <name evidence="6" type="ORF">SAMN04515671_2168</name>
</gene>
<keyword evidence="4 6" id="KW-0067">ATP-binding</keyword>
<dbReference type="AlphaFoldDB" id="A0A1H0N296"/>
<reference evidence="6 7" key="1">
    <citation type="submission" date="2016-10" db="EMBL/GenBank/DDBJ databases">
        <authorList>
            <person name="de Groot N.N."/>
        </authorList>
    </citation>
    <scope>NUCLEOTIDE SEQUENCE [LARGE SCALE GENOMIC DNA]</scope>
    <source>
        <strain evidence="7">P4-7,KCTC 19426,CECT 7604</strain>
    </source>
</reference>
<keyword evidence="2" id="KW-0813">Transport</keyword>
<protein>
    <submittedName>
        <fullName evidence="6">Peptide/nickel transport system ATP-binding protein</fullName>
    </submittedName>
</protein>
<organism evidence="6 7">
    <name type="scientific">Nakamurella panacisegetis</name>
    <dbReference type="NCBI Taxonomy" id="1090615"/>
    <lineage>
        <taxon>Bacteria</taxon>
        <taxon>Bacillati</taxon>
        <taxon>Actinomycetota</taxon>
        <taxon>Actinomycetes</taxon>
        <taxon>Nakamurellales</taxon>
        <taxon>Nakamurellaceae</taxon>
        <taxon>Nakamurella</taxon>
    </lineage>
</organism>
<dbReference type="Pfam" id="PF00005">
    <property type="entry name" value="ABC_tran"/>
    <property type="match status" value="1"/>
</dbReference>
<keyword evidence="7" id="KW-1185">Reference proteome</keyword>
<dbReference type="Gene3D" id="3.40.50.300">
    <property type="entry name" value="P-loop containing nucleotide triphosphate hydrolases"/>
    <property type="match status" value="1"/>
</dbReference>
<name>A0A1H0N296_9ACTN</name>
<dbReference type="SMART" id="SM00382">
    <property type="entry name" value="AAA"/>
    <property type="match status" value="1"/>
</dbReference>
<accession>A0A1H0N296</accession>
<dbReference type="GO" id="GO:0005524">
    <property type="term" value="F:ATP binding"/>
    <property type="evidence" value="ECO:0007669"/>
    <property type="project" value="UniProtKB-KW"/>
</dbReference>
<evidence type="ECO:0000313" key="7">
    <source>
        <dbReference type="Proteomes" id="UP000198741"/>
    </source>
</evidence>
<comment type="similarity">
    <text evidence="1">Belongs to the ABC transporter superfamily.</text>
</comment>
<dbReference type="InterPro" id="IPR017871">
    <property type="entry name" value="ABC_transporter-like_CS"/>
</dbReference>
<dbReference type="Pfam" id="PF08352">
    <property type="entry name" value="oligo_HPY"/>
    <property type="match status" value="1"/>
</dbReference>
<evidence type="ECO:0000256" key="3">
    <source>
        <dbReference type="ARBA" id="ARBA00022741"/>
    </source>
</evidence>
<feature type="domain" description="ABC transporter" evidence="5">
    <location>
        <begin position="28"/>
        <end position="272"/>
    </location>
</feature>
<keyword evidence="3" id="KW-0547">Nucleotide-binding</keyword>
<dbReference type="EMBL" id="LT629710">
    <property type="protein sequence ID" value="SDO86646.1"/>
    <property type="molecule type" value="Genomic_DNA"/>
</dbReference>
<dbReference type="InterPro" id="IPR027417">
    <property type="entry name" value="P-loop_NTPase"/>
</dbReference>
<dbReference type="GO" id="GO:0015833">
    <property type="term" value="P:peptide transport"/>
    <property type="evidence" value="ECO:0007669"/>
    <property type="project" value="InterPro"/>
</dbReference>
<dbReference type="InterPro" id="IPR050319">
    <property type="entry name" value="ABC_transp_ATP-bind"/>
</dbReference>
<dbReference type="NCBIfam" id="TIGR01727">
    <property type="entry name" value="oligo_HPY"/>
    <property type="match status" value="1"/>
</dbReference>
<dbReference type="Proteomes" id="UP000198741">
    <property type="component" value="Chromosome I"/>
</dbReference>